<reference evidence="2" key="2">
    <citation type="journal article" date="2021" name="PeerJ">
        <title>Extensive microbial diversity within the chicken gut microbiome revealed by metagenomics and culture.</title>
        <authorList>
            <person name="Gilroy R."/>
            <person name="Ravi A."/>
            <person name="Getino M."/>
            <person name="Pursley I."/>
            <person name="Horton D.L."/>
            <person name="Alikhan N.F."/>
            <person name="Baker D."/>
            <person name="Gharbi K."/>
            <person name="Hall N."/>
            <person name="Watson M."/>
            <person name="Adriaenssens E.M."/>
            <person name="Foster-Nyarko E."/>
            <person name="Jarju S."/>
            <person name="Secka A."/>
            <person name="Antonio M."/>
            <person name="Oren A."/>
            <person name="Chaudhuri R.R."/>
            <person name="La Ragione R."/>
            <person name="Hildebrand F."/>
            <person name="Pallen M.J."/>
        </authorList>
    </citation>
    <scope>NUCLEOTIDE SEQUENCE</scope>
    <source>
        <strain evidence="2">CHK183-6373</strain>
    </source>
</reference>
<proteinExistence type="predicted"/>
<dbReference type="InterPro" id="IPR005642">
    <property type="entry name" value="LysO"/>
</dbReference>
<dbReference type="EMBL" id="DVOT01000042">
    <property type="protein sequence ID" value="HIV26770.1"/>
    <property type="molecule type" value="Genomic_DNA"/>
</dbReference>
<accession>A0A9D1TBS9</accession>
<name>A0A9D1TBS9_9FIRM</name>
<keyword evidence="1" id="KW-0812">Transmembrane</keyword>
<dbReference type="Pfam" id="PF03956">
    <property type="entry name" value="Lys_export"/>
    <property type="match status" value="1"/>
</dbReference>
<evidence type="ECO:0000313" key="2">
    <source>
        <dbReference type="EMBL" id="HIV26770.1"/>
    </source>
</evidence>
<protein>
    <submittedName>
        <fullName evidence="2">LysO family transporter</fullName>
    </submittedName>
</protein>
<evidence type="ECO:0000313" key="3">
    <source>
        <dbReference type="Proteomes" id="UP000886884"/>
    </source>
</evidence>
<dbReference type="Proteomes" id="UP000886884">
    <property type="component" value="Unassembled WGS sequence"/>
</dbReference>
<sequence>MLTIALMCVGIAAGKWLFPRKGKTANSRLQTALTILLIFTMGVSIGQNEDLLQNIASIGLDSALFCLLAMAASILLVYLATRKLLPRKKAG</sequence>
<keyword evidence="1" id="KW-0472">Membrane</keyword>
<reference evidence="2" key="1">
    <citation type="submission" date="2020-10" db="EMBL/GenBank/DDBJ databases">
        <authorList>
            <person name="Gilroy R."/>
        </authorList>
    </citation>
    <scope>NUCLEOTIDE SEQUENCE</scope>
    <source>
        <strain evidence="2">CHK183-6373</strain>
    </source>
</reference>
<feature type="transmembrane region" description="Helical" evidence="1">
    <location>
        <begin position="29"/>
        <end position="46"/>
    </location>
</feature>
<comment type="caution">
    <text evidence="2">The sequence shown here is derived from an EMBL/GenBank/DDBJ whole genome shotgun (WGS) entry which is preliminary data.</text>
</comment>
<organism evidence="2 3">
    <name type="scientific">Candidatus Ornithocaccomicrobium faecavium</name>
    <dbReference type="NCBI Taxonomy" id="2840890"/>
    <lineage>
        <taxon>Bacteria</taxon>
        <taxon>Bacillati</taxon>
        <taxon>Bacillota</taxon>
        <taxon>Clostridia</taxon>
        <taxon>Candidatus Ornithocaccomicrobium</taxon>
    </lineage>
</organism>
<dbReference type="AlphaFoldDB" id="A0A9D1TBS9"/>
<gene>
    <name evidence="2" type="ORF">IAA64_02280</name>
</gene>
<feature type="transmembrane region" description="Helical" evidence="1">
    <location>
        <begin position="58"/>
        <end position="79"/>
    </location>
</feature>
<evidence type="ECO:0000256" key="1">
    <source>
        <dbReference type="SAM" id="Phobius"/>
    </source>
</evidence>
<dbReference type="GO" id="GO:0015661">
    <property type="term" value="F:L-lysine efflux transmembrane transporter activity"/>
    <property type="evidence" value="ECO:0007669"/>
    <property type="project" value="InterPro"/>
</dbReference>
<keyword evidence="1" id="KW-1133">Transmembrane helix</keyword>